<organism evidence="6 7">
    <name type="scientific">Brevibacterium casei</name>
    <dbReference type="NCBI Taxonomy" id="33889"/>
    <lineage>
        <taxon>Bacteria</taxon>
        <taxon>Bacillati</taxon>
        <taxon>Actinomycetota</taxon>
        <taxon>Actinomycetes</taxon>
        <taxon>Micrococcales</taxon>
        <taxon>Brevibacteriaceae</taxon>
        <taxon>Brevibacterium</taxon>
    </lineage>
</organism>
<name>A0A7T4DJF5_9MICO</name>
<dbReference type="PANTHER" id="PTHR43179">
    <property type="entry name" value="RHAMNOSYLTRANSFERASE WBBL"/>
    <property type="match status" value="1"/>
</dbReference>
<dbReference type="GO" id="GO:0016757">
    <property type="term" value="F:glycosyltransferase activity"/>
    <property type="evidence" value="ECO:0007669"/>
    <property type="project" value="UniProtKB-KW"/>
</dbReference>
<proteinExistence type="inferred from homology"/>
<dbReference type="RefSeq" id="WP_137826811.1">
    <property type="nucleotide sequence ID" value="NZ_CP065989.1"/>
</dbReference>
<evidence type="ECO:0000313" key="7">
    <source>
        <dbReference type="Proteomes" id="UP000595374"/>
    </source>
</evidence>
<dbReference type="Proteomes" id="UP000595374">
    <property type="component" value="Chromosome"/>
</dbReference>
<accession>A0A7T4DJF5</accession>
<dbReference type="InterPro" id="IPR029044">
    <property type="entry name" value="Nucleotide-diphossugar_trans"/>
</dbReference>
<dbReference type="Gene3D" id="3.90.550.10">
    <property type="entry name" value="Spore Coat Polysaccharide Biosynthesis Protein SpsA, Chain A"/>
    <property type="match status" value="1"/>
</dbReference>
<dbReference type="EMBL" id="CP065989">
    <property type="protein sequence ID" value="QQB15395.1"/>
    <property type="molecule type" value="Genomic_DNA"/>
</dbReference>
<protein>
    <submittedName>
        <fullName evidence="6">Glycosyltransferase family 2 protein</fullName>
    </submittedName>
</protein>
<evidence type="ECO:0000256" key="1">
    <source>
        <dbReference type="ARBA" id="ARBA00004776"/>
    </source>
</evidence>
<evidence type="ECO:0000256" key="4">
    <source>
        <dbReference type="ARBA" id="ARBA00022679"/>
    </source>
</evidence>
<evidence type="ECO:0000256" key="2">
    <source>
        <dbReference type="ARBA" id="ARBA00006739"/>
    </source>
</evidence>
<dbReference type="SUPFAM" id="SSF53448">
    <property type="entry name" value="Nucleotide-diphospho-sugar transferases"/>
    <property type="match status" value="1"/>
</dbReference>
<evidence type="ECO:0000256" key="3">
    <source>
        <dbReference type="ARBA" id="ARBA00022676"/>
    </source>
</evidence>
<dbReference type="Pfam" id="PF02709">
    <property type="entry name" value="Glyco_transf_7C"/>
    <property type="match status" value="1"/>
</dbReference>
<comment type="similarity">
    <text evidence="2">Belongs to the glycosyltransferase 2 family.</text>
</comment>
<keyword evidence="3" id="KW-0328">Glycosyltransferase</keyword>
<evidence type="ECO:0000259" key="5">
    <source>
        <dbReference type="Pfam" id="PF02709"/>
    </source>
</evidence>
<evidence type="ECO:0000313" key="6">
    <source>
        <dbReference type="EMBL" id="QQB15395.1"/>
    </source>
</evidence>
<dbReference type="PANTHER" id="PTHR43179:SF12">
    <property type="entry name" value="GALACTOFURANOSYLTRANSFERASE GLFT2"/>
    <property type="match status" value="1"/>
</dbReference>
<dbReference type="AlphaFoldDB" id="A0A7T4DJF5"/>
<dbReference type="InterPro" id="IPR027791">
    <property type="entry name" value="Galactosyl_T_C"/>
</dbReference>
<keyword evidence="4 6" id="KW-0808">Transferase</keyword>
<gene>
    <name evidence="6" type="ORF">I6H47_05485</name>
</gene>
<comment type="pathway">
    <text evidence="1">Cell wall biogenesis; cell wall polysaccharide biosynthesis.</text>
</comment>
<feature type="domain" description="Galactosyltransferase C-terminal" evidence="5">
    <location>
        <begin position="185"/>
        <end position="238"/>
    </location>
</feature>
<reference evidence="6 7" key="1">
    <citation type="submission" date="2020-12" db="EMBL/GenBank/DDBJ databases">
        <title>FDA dAtabase for Regulatory Grade micrObial Sequences (FDA-ARGOS): Supporting development and validation of Infectious Disease Dx tests.</title>
        <authorList>
            <person name="Sproer C."/>
            <person name="Gronow S."/>
            <person name="Severitt S."/>
            <person name="Schroder I."/>
            <person name="Tallon L."/>
            <person name="Sadzewicz L."/>
            <person name="Zhao X."/>
            <person name="Boylan J."/>
            <person name="Ott S."/>
            <person name="Bowen H."/>
            <person name="Vavikolanu K."/>
            <person name="Mehta A."/>
            <person name="Aluvathingal J."/>
            <person name="Nadendla S."/>
            <person name="Lowell S."/>
            <person name="Myers T."/>
            <person name="Yan Y."/>
            <person name="Sichtig H."/>
        </authorList>
    </citation>
    <scope>NUCLEOTIDE SEQUENCE [LARGE SCALE GENOMIC DNA]</scope>
    <source>
        <strain evidence="6 7">FDAARGOS_990</strain>
    </source>
</reference>
<sequence>MPQPRTVIVSLASPDRFARIRRQHEALIGFHSERFDAGTLAHVVSVFPSQRSGSDDSVGRAGDGLPGIDLPGIDLPPTVDTVRVESATGRAPLAAARNAGARRAADLGASLLVFLDADCVPGPRLLLRYEAATVPDRLLLGPVTYLTAEETAALDDAVAITPHPHPARPDPADGEVIDVASDAPPDPQDPYALFWSLSFACRPELYARLGGFHEGYAGYGAEDTDFGFTARRHGIGLRWVGGAHAFHQFHPVSSPPIEHVADIVANARVFHSRWGRWPMESWLERFRAAGLVTYDAGVGWQVVSVGA</sequence>